<sequence length="48" mass="5725">MKLKKCYEHLIQTEKLKKNNNGGNFFLHNKRHSVTRLIKALRSNMRAN</sequence>
<dbReference type="EMBL" id="AUYC01000035">
    <property type="protein sequence ID" value="KZN61925.1"/>
    <property type="molecule type" value="Genomic_DNA"/>
</dbReference>
<dbReference type="Proteomes" id="UP000076486">
    <property type="component" value="Unassembled WGS sequence"/>
</dbReference>
<gene>
    <name evidence="1" type="ORF">N473_20500</name>
</gene>
<organism evidence="1 2">
    <name type="scientific">Pseudoalteromonas luteoviolacea CPMOR-1</name>
    <dbReference type="NCBI Taxonomy" id="1365248"/>
    <lineage>
        <taxon>Bacteria</taxon>
        <taxon>Pseudomonadati</taxon>
        <taxon>Pseudomonadota</taxon>
        <taxon>Gammaproteobacteria</taxon>
        <taxon>Alteromonadales</taxon>
        <taxon>Pseudoalteromonadaceae</taxon>
        <taxon>Pseudoalteromonas</taxon>
    </lineage>
</organism>
<protein>
    <submittedName>
        <fullName evidence="1">Uncharacterized protein</fullName>
    </submittedName>
</protein>
<name>A0A167K0E2_9GAMM</name>
<accession>A0A167K0E2</accession>
<dbReference type="PATRIC" id="fig|1365248.3.peg.3164"/>
<evidence type="ECO:0000313" key="1">
    <source>
        <dbReference type="EMBL" id="KZN61925.1"/>
    </source>
</evidence>
<dbReference type="AlphaFoldDB" id="A0A167K0E2"/>
<evidence type="ECO:0000313" key="2">
    <source>
        <dbReference type="Proteomes" id="UP000076486"/>
    </source>
</evidence>
<proteinExistence type="predicted"/>
<reference evidence="1 2" key="1">
    <citation type="submission" date="2013-07" db="EMBL/GenBank/DDBJ databases">
        <title>Comparative Genomic and Metabolomic Analysis of Twelve Strains of Pseudoalteromonas luteoviolacea.</title>
        <authorList>
            <person name="Vynne N.G."/>
            <person name="Mansson M."/>
            <person name="Gram L."/>
        </authorList>
    </citation>
    <scope>NUCLEOTIDE SEQUENCE [LARGE SCALE GENOMIC DNA]</scope>
    <source>
        <strain evidence="1 2">CPMOR-1</strain>
    </source>
</reference>
<comment type="caution">
    <text evidence="1">The sequence shown here is derived from an EMBL/GenBank/DDBJ whole genome shotgun (WGS) entry which is preliminary data.</text>
</comment>